<dbReference type="PROSITE" id="PS52004">
    <property type="entry name" value="KS3_2"/>
    <property type="match status" value="1"/>
</dbReference>
<dbReference type="Pfam" id="PF14765">
    <property type="entry name" value="PS-DH"/>
    <property type="match status" value="1"/>
</dbReference>
<dbReference type="Pfam" id="PF00698">
    <property type="entry name" value="Acyl_transf_1"/>
    <property type="match status" value="1"/>
</dbReference>
<feature type="region of interest" description="Disordered" evidence="8">
    <location>
        <begin position="1719"/>
        <end position="1748"/>
    </location>
</feature>
<dbReference type="Pfam" id="PF22336">
    <property type="entry name" value="RhiE-like_linker"/>
    <property type="match status" value="1"/>
</dbReference>
<gene>
    <name evidence="11" type="ORF">B0H64DRAFT_406548</name>
</gene>
<dbReference type="GO" id="GO:0008168">
    <property type="term" value="F:methyltransferase activity"/>
    <property type="evidence" value="ECO:0007669"/>
    <property type="project" value="UniProtKB-KW"/>
</dbReference>
<dbReference type="InterPro" id="IPR049900">
    <property type="entry name" value="PKS_mFAS_DH"/>
</dbReference>
<dbReference type="GeneID" id="87841455"/>
<dbReference type="SUPFAM" id="SSF53335">
    <property type="entry name" value="S-adenosyl-L-methionine-dependent methyltransferases"/>
    <property type="match status" value="1"/>
</dbReference>
<dbReference type="InterPro" id="IPR029063">
    <property type="entry name" value="SAM-dependent_MTases_sf"/>
</dbReference>
<evidence type="ECO:0000259" key="9">
    <source>
        <dbReference type="PROSITE" id="PS52004"/>
    </source>
</evidence>
<keyword evidence="2" id="KW-0597">Phosphoprotein</keyword>
<dbReference type="InterPro" id="IPR016035">
    <property type="entry name" value="Acyl_Trfase/lysoPLipase"/>
</dbReference>
<dbReference type="SUPFAM" id="SSF55048">
    <property type="entry name" value="Probable ACP-binding domain of malonyl-CoA ACP transacylase"/>
    <property type="match status" value="1"/>
</dbReference>
<keyword evidence="1" id="KW-0596">Phosphopantetheine</keyword>
<dbReference type="CDD" id="cd02440">
    <property type="entry name" value="AdoMet_MTases"/>
    <property type="match status" value="1"/>
</dbReference>
<dbReference type="PROSITE" id="PS52019">
    <property type="entry name" value="PKS_MFAS_DH"/>
    <property type="match status" value="1"/>
</dbReference>
<dbReference type="CDD" id="cd00833">
    <property type="entry name" value="PKS"/>
    <property type="match status" value="1"/>
</dbReference>
<keyword evidence="6" id="KW-0511">Multifunctional enzyme</keyword>
<dbReference type="InterPro" id="IPR014031">
    <property type="entry name" value="Ketoacyl_synth_C"/>
</dbReference>
<evidence type="ECO:0000256" key="1">
    <source>
        <dbReference type="ARBA" id="ARBA00022450"/>
    </source>
</evidence>
<keyword evidence="4" id="KW-0808">Transferase</keyword>
<dbReference type="PANTHER" id="PTHR43775:SF20">
    <property type="entry name" value="HYBRID PKS-NRPS SYNTHETASE APDA"/>
    <property type="match status" value="1"/>
</dbReference>
<dbReference type="InterPro" id="IPR020841">
    <property type="entry name" value="PKS_Beta-ketoAc_synthase_dom"/>
</dbReference>
<dbReference type="InterPro" id="IPR016036">
    <property type="entry name" value="Malonyl_transacylase_ACP-bd"/>
</dbReference>
<dbReference type="Pfam" id="PF21089">
    <property type="entry name" value="PKS_DH_N"/>
    <property type="match status" value="1"/>
</dbReference>
<feature type="active site" description="Proton acceptor; for dehydratase activity" evidence="7">
    <location>
        <position position="830"/>
    </location>
</feature>
<accession>A0AAE0H9P9</accession>
<dbReference type="Gene3D" id="3.40.50.150">
    <property type="entry name" value="Vaccinia Virus protein VP39"/>
    <property type="match status" value="1"/>
</dbReference>
<dbReference type="Pfam" id="PF08242">
    <property type="entry name" value="Methyltransf_12"/>
    <property type="match status" value="1"/>
</dbReference>
<evidence type="ECO:0000256" key="5">
    <source>
        <dbReference type="ARBA" id="ARBA00022737"/>
    </source>
</evidence>
<dbReference type="RefSeq" id="XP_062655908.1">
    <property type="nucleotide sequence ID" value="XM_062804507.1"/>
</dbReference>
<feature type="region of interest" description="N-terminal hotdog fold" evidence="7">
    <location>
        <begin position="798"/>
        <end position="931"/>
    </location>
</feature>
<dbReference type="GO" id="GO:0006633">
    <property type="term" value="P:fatty acid biosynthetic process"/>
    <property type="evidence" value="ECO:0007669"/>
    <property type="project" value="TreeGrafter"/>
</dbReference>
<dbReference type="InterPro" id="IPR020807">
    <property type="entry name" value="PKS_DH"/>
</dbReference>
<dbReference type="GO" id="GO:0004312">
    <property type="term" value="F:fatty acid synthase activity"/>
    <property type="evidence" value="ECO:0007669"/>
    <property type="project" value="TreeGrafter"/>
</dbReference>
<dbReference type="GO" id="GO:0032259">
    <property type="term" value="P:methylation"/>
    <property type="evidence" value="ECO:0007669"/>
    <property type="project" value="UniProtKB-KW"/>
</dbReference>
<dbReference type="SMART" id="SM00827">
    <property type="entry name" value="PKS_AT"/>
    <property type="match status" value="1"/>
</dbReference>
<feature type="region of interest" description="C-terminal hotdog fold" evidence="7">
    <location>
        <begin position="950"/>
        <end position="1103"/>
    </location>
</feature>
<protein>
    <submittedName>
        <fullName evidence="11">Uncharacterized protein</fullName>
    </submittedName>
</protein>
<dbReference type="Proteomes" id="UP001278766">
    <property type="component" value="Unassembled WGS sequence"/>
</dbReference>
<dbReference type="Gene3D" id="3.30.70.3290">
    <property type="match status" value="1"/>
</dbReference>
<organism evidence="11 12">
    <name type="scientific">Chaetomium fimeti</name>
    <dbReference type="NCBI Taxonomy" id="1854472"/>
    <lineage>
        <taxon>Eukaryota</taxon>
        <taxon>Fungi</taxon>
        <taxon>Dikarya</taxon>
        <taxon>Ascomycota</taxon>
        <taxon>Pezizomycotina</taxon>
        <taxon>Sordariomycetes</taxon>
        <taxon>Sordariomycetidae</taxon>
        <taxon>Sordariales</taxon>
        <taxon>Chaetomiaceae</taxon>
        <taxon>Chaetomium</taxon>
    </lineage>
</organism>
<evidence type="ECO:0000256" key="2">
    <source>
        <dbReference type="ARBA" id="ARBA00022553"/>
    </source>
</evidence>
<dbReference type="SMART" id="SM00826">
    <property type="entry name" value="PKS_DH"/>
    <property type="match status" value="1"/>
</dbReference>
<keyword evidence="5" id="KW-0677">Repeat</keyword>
<dbReference type="InterPro" id="IPR001227">
    <property type="entry name" value="Ac_transferase_dom_sf"/>
</dbReference>
<name>A0AAE0H9P9_9PEZI</name>
<dbReference type="Gene3D" id="3.40.366.10">
    <property type="entry name" value="Malonyl-Coenzyme A Acyl Carrier Protein, domain 2"/>
    <property type="match status" value="1"/>
</dbReference>
<dbReference type="InterPro" id="IPR042104">
    <property type="entry name" value="PKS_dehydratase_sf"/>
</dbReference>
<dbReference type="InterPro" id="IPR050091">
    <property type="entry name" value="PKS_NRPS_Biosynth_Enz"/>
</dbReference>
<sequence length="2071" mass="223767">MTIDTACSSSMVAVHEAVQALRNGTSRLAVACGTNLILSAFSYVTESKLGMLSPAGRSRMWDAGADGYARGEGVACVMLKTLSSALADGDKIEAVIREVGVNHDGKTRGLTMPSATAQAALIRDTYARAGLDPTTKAGRCQFFEAHGTGTPAGDPQEAEALSKAFFPPGCDAAPDDVLYVGSIKTVTGHTEGTAGLAGLIKAILAIQNATIPPNLLFETLSPALEPFINHLHIATSSLPWPEVPDGAPRRASVNSFGFGGTNAHAIVETYTPENDTKHMVNGTSTKDAACVIPCVMSAASEKSLAAIVQDMLDYLNTPDSPVNLSNLAWTLSSKRSALARRLSISATSIDQLRDKLQAQLGLPNADDASTQPPRAPETLGIASLSTPPSIMGVFTGQGAQWAGMGKSLIQTIPFAREILARLDSSLARLPVSHRPSWTLEEQLLAPAETSRLSEAALSQPLCTAVQILLIDLLHTAGVRFRAVVGHSSGEIAAAYAAGFLSAADAICIAYYRGLFAPLASGGDGQKGGMLAAGTSIEDARELCGADAFAVDARLSVAAHNSPTSVTLSGDSDAVDKAMGMLEEEGKFARRLRVDTAYHSAHMQRCAPAYLAALKRCRIVVLSPEPEDDAPLWFSSVRSDSAVMGSHGGVGTEGLDGQYWVDNMTNPVLFYPAVKAAVSYSEFPTAINMALEVGPHPALQGPAKDSIRDAISRDMPYHGTLKRGSDDVEAFADALGYIWALLGPSAVDLGGFQKAFKGPDSRDPHMLHHLPRYPWDHDRSLWAESRLSKLFRTQPGKFHDLLGVPTADGMADERRWRNVLKIKEIKWLSGHALQGQTVFPGTGYIAMAMEAGMQLAKGRPALCVDLLNLKITKAIALSDAFATELVVSMTKVKEQSDKTITADYSVFSSTSKDAMQLALNCSGQVCVTLGDSDDTEDPAGRFAKRTPPVTALSQVDVDRFYQVLKDDLGYGYDGPFRALTEIRRRSGFSTATIQNTAFGDGETDLLFHPGVLDSALQGLNAACSAPGDGRIWSIVAPTYFQRVSLIPSLCGTNMTDTVQIDCTITDPRNDRITGDVDVYSAGYENKIIEIEGVRFSPFAGATSNDDRHLFQEAFMCLDEPDAELVFEEGNFISLSTAEHRQKGIDAERVAFFYLKNLHLSVSHADRKNLPWYRQALISNAEKLYEQVRSGSHPHAPKSWVDDTHDSIVAIMDRYDAQDADFNLTRAVGEHLVVPSVLSGETSILEHMTKDNYLDRYYIHAIGFEILNHLVSGVMRQLCVKHPRMRILEIGAGTGGATQAVFKAIDNAYGTYTYTDISSGFFERAAAKFRDQAGLVFTTLDIEDDPTTQGYEAGAYEVVVASNVLHATKSMKTTLAHTRKLLRPGGYLVLLEVIRSDVMRHGLVMGGLPGWWVGLEDGRPTGPSLTLEEWDAVLRETGFGGIETSSPMPDPVTVPGSVFVARAVDDRVAFLREPLSLAAPDASHGPLVILGSAEEAPRMVEDLSLVLGSYFSPIICLEGLDDVPETLPKDVHVISLIETGSDSGLFIDINESRWEKLKALVSSAASMLWLLRQSHDDNPHGGTTLGLFRTLFYELPGTLLQTLDLGPGVSVSSVQASMLAELMLRLKSTTQMVRSGASEKVLWNFEPELVLQKDHRVYTPRVRQNVAQNARYNSAKREIKELVDVDSAVLELVKRDNDAGSYMVREKLAIPTVGKRRPSTAVNGWHYGTDTDVSEESDASSDNTSGVEDGDGRITIRVSCSLLSSIKTPAGYFFLQVGRDVQNGHKYMCFSDSNTSTVTVPRSAAIWVDQDQPDGMDIVDGQYMSFVVAELMTQQILSMLPPAGVVLAYEPDPTVASLLAKQLSNMGRRAVFITSKPEAEGRKMRNWVYLHPRSPKRAVDALVASVGEEVTLFFDTSLQDNGVASRIPLSLSERCEKLSLARMAASTATQLATYGSSAGSGAPKVLARLLRKVAAFASSQLYSIPDGAPLDVLPLKQIVGPVPPRTPYTLIYWQIDSHVPVSIEPVSKREDLFRPDRTYWLAGLGGDLGRSLADFMIAHNDKERGATVAYRAW</sequence>
<dbReference type="InterPro" id="IPR054514">
    <property type="entry name" value="RhiE-like_linker"/>
</dbReference>
<evidence type="ECO:0000256" key="6">
    <source>
        <dbReference type="ARBA" id="ARBA00023268"/>
    </source>
</evidence>
<evidence type="ECO:0000313" key="12">
    <source>
        <dbReference type="Proteomes" id="UP001278766"/>
    </source>
</evidence>
<dbReference type="InterPro" id="IPR014043">
    <property type="entry name" value="Acyl_transferase_dom"/>
</dbReference>
<dbReference type="Pfam" id="PF02801">
    <property type="entry name" value="Ketoacyl-synt_C"/>
    <property type="match status" value="1"/>
</dbReference>
<feature type="domain" description="Ketosynthase family 3 (KS3)" evidence="9">
    <location>
        <begin position="1"/>
        <end position="269"/>
    </location>
</feature>
<dbReference type="GO" id="GO:0044550">
    <property type="term" value="P:secondary metabolite biosynthetic process"/>
    <property type="evidence" value="ECO:0007669"/>
    <property type="project" value="UniProtKB-ARBA"/>
</dbReference>
<evidence type="ECO:0000256" key="4">
    <source>
        <dbReference type="ARBA" id="ARBA00022679"/>
    </source>
</evidence>
<evidence type="ECO:0000259" key="10">
    <source>
        <dbReference type="PROSITE" id="PS52019"/>
    </source>
</evidence>
<dbReference type="Pfam" id="PF00109">
    <property type="entry name" value="ketoacyl-synt"/>
    <property type="match status" value="1"/>
</dbReference>
<dbReference type="InterPro" id="IPR013217">
    <property type="entry name" value="Methyltransf_12"/>
</dbReference>
<reference evidence="11" key="1">
    <citation type="journal article" date="2023" name="Mol. Phylogenet. Evol.">
        <title>Genome-scale phylogeny and comparative genomics of the fungal order Sordariales.</title>
        <authorList>
            <person name="Hensen N."/>
            <person name="Bonometti L."/>
            <person name="Westerberg I."/>
            <person name="Brannstrom I.O."/>
            <person name="Guillou S."/>
            <person name="Cros-Aarteil S."/>
            <person name="Calhoun S."/>
            <person name="Haridas S."/>
            <person name="Kuo A."/>
            <person name="Mondo S."/>
            <person name="Pangilinan J."/>
            <person name="Riley R."/>
            <person name="LaButti K."/>
            <person name="Andreopoulos B."/>
            <person name="Lipzen A."/>
            <person name="Chen C."/>
            <person name="Yan M."/>
            <person name="Daum C."/>
            <person name="Ng V."/>
            <person name="Clum A."/>
            <person name="Steindorff A."/>
            <person name="Ohm R.A."/>
            <person name="Martin F."/>
            <person name="Silar P."/>
            <person name="Natvig D.O."/>
            <person name="Lalanne C."/>
            <person name="Gautier V."/>
            <person name="Ament-Velasquez S.L."/>
            <person name="Kruys A."/>
            <person name="Hutchinson M.I."/>
            <person name="Powell A.J."/>
            <person name="Barry K."/>
            <person name="Miller A.N."/>
            <person name="Grigoriev I.V."/>
            <person name="Debuchy R."/>
            <person name="Gladieux P."/>
            <person name="Hiltunen Thoren M."/>
            <person name="Johannesson H."/>
        </authorList>
    </citation>
    <scope>NUCLEOTIDE SEQUENCE</scope>
    <source>
        <strain evidence="11">CBS 168.71</strain>
    </source>
</reference>
<evidence type="ECO:0000313" key="11">
    <source>
        <dbReference type="EMBL" id="KAK3292394.1"/>
    </source>
</evidence>
<proteinExistence type="predicted"/>
<dbReference type="EMBL" id="JAUEPN010000007">
    <property type="protein sequence ID" value="KAK3292394.1"/>
    <property type="molecule type" value="Genomic_DNA"/>
</dbReference>
<dbReference type="InterPro" id="IPR014030">
    <property type="entry name" value="Ketoacyl_synth_N"/>
</dbReference>
<evidence type="ECO:0000256" key="8">
    <source>
        <dbReference type="SAM" id="MobiDB-lite"/>
    </source>
</evidence>
<dbReference type="InterPro" id="IPR049552">
    <property type="entry name" value="PKS_DH_N"/>
</dbReference>
<dbReference type="InterPro" id="IPR049551">
    <property type="entry name" value="PKS_DH_C"/>
</dbReference>
<dbReference type="SMART" id="SM00825">
    <property type="entry name" value="PKS_KS"/>
    <property type="match status" value="1"/>
</dbReference>
<dbReference type="SUPFAM" id="SSF53901">
    <property type="entry name" value="Thiolase-like"/>
    <property type="match status" value="2"/>
</dbReference>
<dbReference type="Gene3D" id="3.10.129.110">
    <property type="entry name" value="Polyketide synthase dehydratase"/>
    <property type="match status" value="1"/>
</dbReference>
<feature type="active site" description="Proton donor; for dehydratase activity" evidence="7">
    <location>
        <position position="1012"/>
    </location>
</feature>
<dbReference type="InterPro" id="IPR016039">
    <property type="entry name" value="Thiolase-like"/>
</dbReference>
<reference evidence="11" key="2">
    <citation type="submission" date="2023-06" db="EMBL/GenBank/DDBJ databases">
        <authorList>
            <consortium name="Lawrence Berkeley National Laboratory"/>
            <person name="Haridas S."/>
            <person name="Hensen N."/>
            <person name="Bonometti L."/>
            <person name="Westerberg I."/>
            <person name="Brannstrom I.O."/>
            <person name="Guillou S."/>
            <person name="Cros-Aarteil S."/>
            <person name="Calhoun S."/>
            <person name="Kuo A."/>
            <person name="Mondo S."/>
            <person name="Pangilinan J."/>
            <person name="Riley R."/>
            <person name="Labutti K."/>
            <person name="Andreopoulos B."/>
            <person name="Lipzen A."/>
            <person name="Chen C."/>
            <person name="Yanf M."/>
            <person name="Daum C."/>
            <person name="Ng V."/>
            <person name="Clum A."/>
            <person name="Steindorff A."/>
            <person name="Ohm R."/>
            <person name="Martin F."/>
            <person name="Silar P."/>
            <person name="Natvig D."/>
            <person name="Lalanne C."/>
            <person name="Gautier V."/>
            <person name="Ament-Velasquez S.L."/>
            <person name="Kruys A."/>
            <person name="Hutchinson M.I."/>
            <person name="Powell A.J."/>
            <person name="Barry K."/>
            <person name="Miller A.N."/>
            <person name="Grigoriev I.V."/>
            <person name="Debuchy R."/>
            <person name="Gladieux P."/>
            <person name="Thoren M.H."/>
            <person name="Johannesson H."/>
        </authorList>
    </citation>
    <scope>NUCLEOTIDE SEQUENCE</scope>
    <source>
        <strain evidence="11">CBS 168.71</strain>
    </source>
</reference>
<dbReference type="Gene3D" id="3.40.47.10">
    <property type="match status" value="1"/>
</dbReference>
<dbReference type="PANTHER" id="PTHR43775">
    <property type="entry name" value="FATTY ACID SYNTHASE"/>
    <property type="match status" value="1"/>
</dbReference>
<feature type="domain" description="PKS/mFAS DH" evidence="10">
    <location>
        <begin position="798"/>
        <end position="1103"/>
    </location>
</feature>
<keyword evidence="12" id="KW-1185">Reference proteome</keyword>
<evidence type="ECO:0000256" key="3">
    <source>
        <dbReference type="ARBA" id="ARBA00022603"/>
    </source>
</evidence>
<keyword evidence="3" id="KW-0489">Methyltransferase</keyword>
<dbReference type="SUPFAM" id="SSF52151">
    <property type="entry name" value="FabD/lysophospholipase-like"/>
    <property type="match status" value="1"/>
</dbReference>
<comment type="caution">
    <text evidence="11">The sequence shown here is derived from an EMBL/GenBank/DDBJ whole genome shotgun (WGS) entry which is preliminary data.</text>
</comment>
<evidence type="ECO:0000256" key="7">
    <source>
        <dbReference type="PROSITE-ProRule" id="PRU01363"/>
    </source>
</evidence>